<dbReference type="AlphaFoldDB" id="A0A8J8B4G7"/>
<protein>
    <submittedName>
        <fullName evidence="2">Uncharacterized protein</fullName>
    </submittedName>
</protein>
<organism evidence="2 3">
    <name type="scientific">Methanocalculus chunghsingensis</name>
    <dbReference type="NCBI Taxonomy" id="156457"/>
    <lineage>
        <taxon>Archaea</taxon>
        <taxon>Methanobacteriati</taxon>
        <taxon>Methanobacteriota</taxon>
        <taxon>Stenosarchaea group</taxon>
        <taxon>Methanomicrobia</taxon>
        <taxon>Methanomicrobiales</taxon>
        <taxon>Methanocalculaceae</taxon>
        <taxon>Methanocalculus</taxon>
    </lineage>
</organism>
<feature type="region of interest" description="Disordered" evidence="1">
    <location>
        <begin position="1"/>
        <end position="28"/>
    </location>
</feature>
<keyword evidence="3" id="KW-1185">Reference proteome</keyword>
<evidence type="ECO:0000313" key="2">
    <source>
        <dbReference type="EMBL" id="MBR1369295.1"/>
    </source>
</evidence>
<gene>
    <name evidence="2" type="ORF">RJ53_07235</name>
</gene>
<dbReference type="Proteomes" id="UP000730161">
    <property type="component" value="Unassembled WGS sequence"/>
</dbReference>
<reference evidence="2" key="1">
    <citation type="submission" date="2014-12" db="EMBL/GenBank/DDBJ databases">
        <authorList>
            <person name="Huang H.-H."/>
            <person name="Chen S.-C."/>
            <person name="Lai M.-C."/>
        </authorList>
    </citation>
    <scope>NUCLEOTIDE SEQUENCE</scope>
    <source>
        <strain evidence="2">K1F9705b</strain>
    </source>
</reference>
<proteinExistence type="predicted"/>
<comment type="caution">
    <text evidence="2">The sequence shown here is derived from an EMBL/GenBank/DDBJ whole genome shotgun (WGS) entry which is preliminary data.</text>
</comment>
<name>A0A8J8B4G7_9EURY</name>
<evidence type="ECO:0000256" key="1">
    <source>
        <dbReference type="SAM" id="MobiDB-lite"/>
    </source>
</evidence>
<dbReference type="EMBL" id="JWHL01000011">
    <property type="protein sequence ID" value="MBR1369295.1"/>
    <property type="molecule type" value="Genomic_DNA"/>
</dbReference>
<evidence type="ECO:0000313" key="3">
    <source>
        <dbReference type="Proteomes" id="UP000730161"/>
    </source>
</evidence>
<sequence length="86" mass="9848">MRRVAPVRVPANSDAHPERISSFRPDGASIMHDRKNRIANGNLPIIRTPVTPLSECTGEMVEKEKKQQLVEDIRRIQETEELVELF</sequence>
<accession>A0A8J8B4G7</accession>